<dbReference type="InterPro" id="IPR006445">
    <property type="entry name" value="Phage-assoc_HI1409"/>
</dbReference>
<accession>A0AAJ5R286</accession>
<name>A0AAJ5R286_XYLFS</name>
<dbReference type="RefSeq" id="WP_272143125.1">
    <property type="nucleotide sequence ID" value="NZ_CP109886.1"/>
</dbReference>
<dbReference type="EMBL" id="CP109886">
    <property type="protein sequence ID" value="WCF29285.1"/>
    <property type="molecule type" value="Genomic_DNA"/>
</dbReference>
<dbReference type="Pfam" id="PF06381">
    <property type="entry name" value="Phage_portal_3"/>
    <property type="match status" value="1"/>
</dbReference>
<evidence type="ECO:0000313" key="2">
    <source>
        <dbReference type="EMBL" id="WCF29285.1"/>
    </source>
</evidence>
<organism evidence="2 3">
    <name type="scientific">Xylella fastidiosa subsp. fastidiosa</name>
    <dbReference type="NCBI Taxonomy" id="644356"/>
    <lineage>
        <taxon>Bacteria</taxon>
        <taxon>Pseudomonadati</taxon>
        <taxon>Pseudomonadota</taxon>
        <taxon>Gammaproteobacteria</taxon>
        <taxon>Lysobacterales</taxon>
        <taxon>Lysobacteraceae</taxon>
        <taxon>Xylella</taxon>
    </lineage>
</organism>
<protein>
    <submittedName>
        <fullName evidence="2">DUF1073 domain-containing protein</fullName>
    </submittedName>
</protein>
<proteinExistence type="predicted"/>
<dbReference type="InterPro" id="IPR024459">
    <property type="entry name" value="Acb1-like_N"/>
</dbReference>
<evidence type="ECO:0000259" key="1">
    <source>
        <dbReference type="Pfam" id="PF06381"/>
    </source>
</evidence>
<dbReference type="Proteomes" id="UP001211513">
    <property type="component" value="Chromosome"/>
</dbReference>
<feature type="domain" description="Anti-CBASS protein Acb1-like N-terminal" evidence="1">
    <location>
        <begin position="55"/>
        <end position="403"/>
    </location>
</feature>
<gene>
    <name evidence="2" type="ORF">OK117_05335</name>
</gene>
<reference evidence="2" key="1">
    <citation type="journal article" date="2022" name="Phytopathology">
        <title>Complete circularized genome resources of seven strains of Xylella fastidiosa subsp. fastidiosa using hybrid assembly reveals unknown plasmids.</title>
        <authorList>
            <person name="Velasco-Amo M.D.P."/>
            <person name="Arias-Giraldo L.F.F."/>
            <person name="Ecija M.R."/>
            <person name="De La Fuente L."/>
            <person name="Marco-Noales E."/>
            <person name="Moralejo E."/>
            <person name="Navas-Cort J.A."/>
            <person name="Landa B.B."/>
        </authorList>
    </citation>
    <scope>NUCLEOTIDE SEQUENCE</scope>
    <source>
        <strain evidence="2">CFBP8073</strain>
    </source>
</reference>
<evidence type="ECO:0000313" key="3">
    <source>
        <dbReference type="Proteomes" id="UP001211513"/>
    </source>
</evidence>
<dbReference type="NCBIfam" id="TIGR01555">
    <property type="entry name" value="phge_rel_HI1409"/>
    <property type="match status" value="1"/>
</dbReference>
<sequence length="477" mass="53273">MSGRNRNKRAARARSGAAPQHVVDTLQNLVAGLGDQRDKMSYGRYLLPRVIDRVELEAMYRTNWLARKVVDIPATDMTREWVTLNTALHADALEPMHRLEQALNVRAKVRDALAWARLYGGAVLFINVHGQDPCLPFDPASVMPGTRLSLTVLDRWRVALGSGQMDQDPLSETYGQPRCYQIAGSVERVDHSRMIAFSGAELPWEAFRGNGYWHDSVLQAMYNALSRYDTATQGTASMFFEAVVDVLRISGLSDTLSMDQGTEEVHKRFQLAAMMKSFNRMLLLDAKDEYTQKTNHFAGVKDVIEQFMMDISGAADIPATRLFGQSPQGMNATGDSDIRNYYDRIKAQQEDELRPVLRLLYEVLFRASVGECPQDLEIQFNSLWQMSQTEQATIEKLRAERDQIYLTHGVIGPDVPCAELLEQKTYSKLTERDVTLAAELSQAMEPPLDVDITGATALAGTPGQEAAVTPAATQPPR</sequence>
<reference evidence="2" key="2">
    <citation type="submission" date="2022-10" db="EMBL/GenBank/DDBJ databases">
        <authorList>
            <person name="Landa B."/>
            <person name="Arias-Giraldo L.F."/>
            <person name="Roman-Ecija M."/>
            <person name="Velasco-Amo M.P."/>
            <person name="De La Fuente L."/>
            <person name="Marco-Noales E."/>
            <person name="Moralejo E."/>
        </authorList>
    </citation>
    <scope>NUCLEOTIDE SEQUENCE</scope>
    <source>
        <strain evidence="2">CFBP8073</strain>
    </source>
</reference>
<dbReference type="AlphaFoldDB" id="A0AAJ5R286"/>